<dbReference type="PANTHER" id="PTHR47338:SF20">
    <property type="entry name" value="ZN(II)2CYS6 TRANSCRIPTION FACTOR (EUROFUNG)"/>
    <property type="match status" value="1"/>
</dbReference>
<dbReference type="SMART" id="SM00066">
    <property type="entry name" value="GAL4"/>
    <property type="match status" value="1"/>
</dbReference>
<comment type="subcellular location">
    <subcellularLocation>
        <location evidence="1">Nucleus</location>
    </subcellularLocation>
</comment>
<dbReference type="Pfam" id="PF00172">
    <property type="entry name" value="Zn_clus"/>
    <property type="match status" value="1"/>
</dbReference>
<dbReference type="InterPro" id="IPR001138">
    <property type="entry name" value="Zn2Cys6_DnaBD"/>
</dbReference>
<keyword evidence="3" id="KW-0805">Transcription regulation</keyword>
<evidence type="ECO:0000256" key="4">
    <source>
        <dbReference type="ARBA" id="ARBA00023163"/>
    </source>
</evidence>
<dbReference type="InterPro" id="IPR050815">
    <property type="entry name" value="TF_fung"/>
</dbReference>
<dbReference type="OrthoDB" id="3522308at2759"/>
<evidence type="ECO:0000256" key="6">
    <source>
        <dbReference type="SAM" id="MobiDB-lite"/>
    </source>
</evidence>
<evidence type="ECO:0000256" key="5">
    <source>
        <dbReference type="ARBA" id="ARBA00023242"/>
    </source>
</evidence>
<evidence type="ECO:0000256" key="2">
    <source>
        <dbReference type="ARBA" id="ARBA00022723"/>
    </source>
</evidence>
<accession>A0A9P4Z1N3</accession>
<evidence type="ECO:0000259" key="7">
    <source>
        <dbReference type="PROSITE" id="PS50048"/>
    </source>
</evidence>
<keyword evidence="4" id="KW-0804">Transcription</keyword>
<dbReference type="CDD" id="cd00067">
    <property type="entry name" value="GAL4"/>
    <property type="match status" value="1"/>
</dbReference>
<dbReference type="PROSITE" id="PS00463">
    <property type="entry name" value="ZN2_CY6_FUNGAL_1"/>
    <property type="match status" value="1"/>
</dbReference>
<comment type="caution">
    <text evidence="8">The sequence shown here is derived from an EMBL/GenBank/DDBJ whole genome shotgun (WGS) entry which is preliminary data.</text>
</comment>
<feature type="compositionally biased region" description="Polar residues" evidence="6">
    <location>
        <begin position="1"/>
        <end position="14"/>
    </location>
</feature>
<evidence type="ECO:0000256" key="1">
    <source>
        <dbReference type="ARBA" id="ARBA00004123"/>
    </source>
</evidence>
<dbReference type="SUPFAM" id="SSF57701">
    <property type="entry name" value="Zn2/Cys6 DNA-binding domain"/>
    <property type="match status" value="1"/>
</dbReference>
<organism evidence="8 9">
    <name type="scientific">Geosmithia morbida</name>
    <dbReference type="NCBI Taxonomy" id="1094350"/>
    <lineage>
        <taxon>Eukaryota</taxon>
        <taxon>Fungi</taxon>
        <taxon>Dikarya</taxon>
        <taxon>Ascomycota</taxon>
        <taxon>Pezizomycotina</taxon>
        <taxon>Sordariomycetes</taxon>
        <taxon>Hypocreomycetidae</taxon>
        <taxon>Hypocreales</taxon>
        <taxon>Bionectriaceae</taxon>
        <taxon>Geosmithia</taxon>
    </lineage>
</organism>
<dbReference type="EMBL" id="JAANYQ010000002">
    <property type="protein sequence ID" value="KAF4125784.1"/>
    <property type="molecule type" value="Genomic_DNA"/>
</dbReference>
<reference evidence="8" key="1">
    <citation type="submission" date="2020-03" db="EMBL/GenBank/DDBJ databases">
        <title>Site-based positive gene gene selection in Geosmithia morbida across the United States reveals a broad range of putative effectors and factors for local host and environmental adapation.</title>
        <authorList>
            <person name="Onufrak A."/>
            <person name="Murdoch R.W."/>
            <person name="Gazis R."/>
            <person name="Huff M."/>
            <person name="Staton M."/>
            <person name="Klingeman W."/>
            <person name="Hadziabdic D."/>
        </authorList>
    </citation>
    <scope>NUCLEOTIDE SEQUENCE</scope>
    <source>
        <strain evidence="8">1262</strain>
    </source>
</reference>
<sequence>MLTAVSQPSKSPRGTDSPMEDPVERAHRACEKCTRTKKKCDKAIPACSRCSRLDAPCCYDYVMTGPTTTVVDPATYGSSGSPNDPQVIAAARYSIFEPDLDVPPAMLMNLLTSRGISWRDSVALYFQTTNLWLCAVHQDRFLRTLSDLDANGCPRRVETAMLIVCMHLVTQFADSGRPTMPDGTEMLSNPIYLVAKRVLGLVRAVTDPSIPLLQASALLCLFEFGHGAFMRAYVTIGDAYTSAKSADVRPGRYMYYSSPSAAHEAAQAVASPWGEYYECFATLLLLLYCSYLCAIDASRIQKTSSNIEISKAIAGINFTIRIIADTTADLNAHLARNSHGLLARCSPVTPFSAYHSLAALSNFEHVVVDADARFHDIYSSLHFFAKRWGVAGQLVMRIESFLATKDEEGSMLDFTFLSKS</sequence>
<dbReference type="CDD" id="cd12148">
    <property type="entry name" value="fungal_TF_MHR"/>
    <property type="match status" value="1"/>
</dbReference>
<gene>
    <name evidence="8" type="ORF">GMORB2_1029</name>
</gene>
<feature type="domain" description="Zn(2)-C6 fungal-type" evidence="7">
    <location>
        <begin position="29"/>
        <end position="59"/>
    </location>
</feature>
<evidence type="ECO:0000313" key="9">
    <source>
        <dbReference type="Proteomes" id="UP000749293"/>
    </source>
</evidence>
<evidence type="ECO:0000313" key="8">
    <source>
        <dbReference type="EMBL" id="KAF4125784.1"/>
    </source>
</evidence>
<dbReference type="Gene3D" id="4.10.240.10">
    <property type="entry name" value="Zn(2)-C6 fungal-type DNA-binding domain"/>
    <property type="match status" value="1"/>
</dbReference>
<dbReference type="InterPro" id="IPR036864">
    <property type="entry name" value="Zn2-C6_fun-type_DNA-bd_sf"/>
</dbReference>
<keyword evidence="2" id="KW-0479">Metal-binding</keyword>
<dbReference type="PROSITE" id="PS50048">
    <property type="entry name" value="ZN2_CY6_FUNGAL_2"/>
    <property type="match status" value="1"/>
</dbReference>
<dbReference type="GO" id="GO:0000981">
    <property type="term" value="F:DNA-binding transcription factor activity, RNA polymerase II-specific"/>
    <property type="evidence" value="ECO:0007669"/>
    <property type="project" value="InterPro"/>
</dbReference>
<dbReference type="PANTHER" id="PTHR47338">
    <property type="entry name" value="ZN(II)2CYS6 TRANSCRIPTION FACTOR (EUROFUNG)-RELATED"/>
    <property type="match status" value="1"/>
</dbReference>
<dbReference type="GO" id="GO:0008270">
    <property type="term" value="F:zinc ion binding"/>
    <property type="evidence" value="ECO:0007669"/>
    <property type="project" value="InterPro"/>
</dbReference>
<dbReference type="AlphaFoldDB" id="A0A9P4Z1N3"/>
<dbReference type="Proteomes" id="UP000749293">
    <property type="component" value="Unassembled WGS sequence"/>
</dbReference>
<dbReference type="GeneID" id="55967259"/>
<protein>
    <submittedName>
        <fullName evidence="8">Fungal specific transcription factor domain</fullName>
    </submittedName>
</protein>
<keyword evidence="9" id="KW-1185">Reference proteome</keyword>
<proteinExistence type="predicted"/>
<keyword evidence="5" id="KW-0539">Nucleus</keyword>
<dbReference type="GO" id="GO:0005634">
    <property type="term" value="C:nucleus"/>
    <property type="evidence" value="ECO:0007669"/>
    <property type="project" value="UniProtKB-SubCell"/>
</dbReference>
<feature type="region of interest" description="Disordered" evidence="6">
    <location>
        <begin position="1"/>
        <end position="23"/>
    </location>
</feature>
<name>A0A9P4Z1N3_9HYPO</name>
<evidence type="ECO:0000256" key="3">
    <source>
        <dbReference type="ARBA" id="ARBA00023015"/>
    </source>
</evidence>
<dbReference type="RefSeq" id="XP_035324436.1">
    <property type="nucleotide sequence ID" value="XM_035463012.1"/>
</dbReference>